<feature type="non-terminal residue" evidence="2">
    <location>
        <position position="246"/>
    </location>
</feature>
<evidence type="ECO:0000313" key="2">
    <source>
        <dbReference type="EMBL" id="MBA0088286.1"/>
    </source>
</evidence>
<proteinExistence type="predicted"/>
<protein>
    <submittedName>
        <fullName evidence="2">Uncharacterized protein</fullName>
    </submittedName>
</protein>
<keyword evidence="3" id="KW-1185">Reference proteome</keyword>
<dbReference type="AlphaFoldDB" id="A0A7V8NVM2"/>
<feature type="region of interest" description="Disordered" evidence="1">
    <location>
        <begin position="1"/>
        <end position="63"/>
    </location>
</feature>
<evidence type="ECO:0000313" key="3">
    <source>
        <dbReference type="Proteomes" id="UP000567293"/>
    </source>
</evidence>
<dbReference type="EMBL" id="JACDQQ010002425">
    <property type="protein sequence ID" value="MBA0088286.1"/>
    <property type="molecule type" value="Genomic_DNA"/>
</dbReference>
<reference evidence="2" key="1">
    <citation type="submission" date="2020-06" db="EMBL/GenBank/DDBJ databases">
        <title>Legume-microbial interactions unlock mineral nutrients during tropical forest succession.</title>
        <authorList>
            <person name="Epihov D.Z."/>
        </authorList>
    </citation>
    <scope>NUCLEOTIDE SEQUENCE [LARGE SCALE GENOMIC DNA]</scope>
    <source>
        <strain evidence="2">Pan2503</strain>
    </source>
</reference>
<dbReference type="Proteomes" id="UP000567293">
    <property type="component" value="Unassembled WGS sequence"/>
</dbReference>
<feature type="compositionally biased region" description="Acidic residues" evidence="1">
    <location>
        <begin position="19"/>
        <end position="49"/>
    </location>
</feature>
<organism evidence="2 3">
    <name type="scientific">Candidatus Acidiferrum panamense</name>
    <dbReference type="NCBI Taxonomy" id="2741543"/>
    <lineage>
        <taxon>Bacteria</taxon>
        <taxon>Pseudomonadati</taxon>
        <taxon>Acidobacteriota</taxon>
        <taxon>Terriglobia</taxon>
        <taxon>Candidatus Acidiferrales</taxon>
        <taxon>Candidatus Acidiferrum</taxon>
    </lineage>
</organism>
<accession>A0A7V8NVM2</accession>
<name>A0A7V8NVM2_9BACT</name>
<evidence type="ECO:0000256" key="1">
    <source>
        <dbReference type="SAM" id="MobiDB-lite"/>
    </source>
</evidence>
<comment type="caution">
    <text evidence="2">The sequence shown here is derived from an EMBL/GenBank/DDBJ whole genome shotgun (WGS) entry which is preliminary data.</text>
</comment>
<gene>
    <name evidence="2" type="ORF">HRJ53_25155</name>
</gene>
<sequence>MEGEELGLFGGDEGGAAVAEEESGAPVEEIEPSDVSEGEEEAPPEGEGESTERAAPPSRTLPTEVRRAIRELAAERPEFAKRYPALERQVTAALFKAGQADKLGGIQALREASELLESHGGVDGIAGMAEEVQASRMMEEGFKNGDPVLVDSWSKQYPDGFKALVGHAIEKLEATDLAAHDRAMATPILKALDRCGVAATIAALETAVAGERYDDIAKHAGDLKQFLSELKNFATRAKAPDPLKGE</sequence>